<evidence type="ECO:0000313" key="8">
    <source>
        <dbReference type="EMBL" id="SDO06600.1"/>
    </source>
</evidence>
<dbReference type="GO" id="GO:0015109">
    <property type="term" value="F:chromate transmembrane transporter activity"/>
    <property type="evidence" value="ECO:0007669"/>
    <property type="project" value="InterPro"/>
</dbReference>
<organism evidence="8 9">
    <name type="scientific">Acetanaerobacterium elongatum</name>
    <dbReference type="NCBI Taxonomy" id="258515"/>
    <lineage>
        <taxon>Bacteria</taxon>
        <taxon>Bacillati</taxon>
        <taxon>Bacillota</taxon>
        <taxon>Clostridia</taxon>
        <taxon>Eubacteriales</taxon>
        <taxon>Oscillospiraceae</taxon>
        <taxon>Acetanaerobacterium</taxon>
    </lineage>
</organism>
<keyword evidence="4 7" id="KW-0812">Transmembrane</keyword>
<feature type="transmembrane region" description="Helical" evidence="7">
    <location>
        <begin position="143"/>
        <end position="164"/>
    </location>
</feature>
<accession>A0A1H0GI83</accession>
<feature type="transmembrane region" description="Helical" evidence="7">
    <location>
        <begin position="171"/>
        <end position="188"/>
    </location>
</feature>
<name>A0A1H0GI83_9FIRM</name>
<evidence type="ECO:0000256" key="1">
    <source>
        <dbReference type="ARBA" id="ARBA00004651"/>
    </source>
</evidence>
<feature type="transmembrane region" description="Helical" evidence="7">
    <location>
        <begin position="111"/>
        <end position="137"/>
    </location>
</feature>
<gene>
    <name evidence="8" type="ORF">SAMN05192585_15110</name>
</gene>
<evidence type="ECO:0000256" key="7">
    <source>
        <dbReference type="SAM" id="Phobius"/>
    </source>
</evidence>
<keyword evidence="5 7" id="KW-1133">Transmembrane helix</keyword>
<dbReference type="PANTHER" id="PTHR43663">
    <property type="entry name" value="CHROMATE TRANSPORT PROTEIN-RELATED"/>
    <property type="match status" value="1"/>
</dbReference>
<sequence length="192" mass="20503">MSLYLNLLFSFMKIGLFSIGGGYAILPLIKEEVVDLNHWLTLSEYADVVTISQMTPGPIAINAATFVGTRLGGLPGALVATLGCILPSCIIVTLLAYFYMKYRSLTVVQGVLAGLRPAVVAMIATACVSILLLSFFGSDTLPIALSGFDLSSVLIFAVCLFVLMKFKPSPIYVMLGAGAVGICIYLVQKYVM</sequence>
<dbReference type="InterPro" id="IPR052518">
    <property type="entry name" value="CHR_Transporter"/>
</dbReference>
<comment type="subcellular location">
    <subcellularLocation>
        <location evidence="1">Cell membrane</location>
        <topology evidence="1">Multi-pass membrane protein</topology>
    </subcellularLocation>
</comment>
<comment type="similarity">
    <text evidence="2">Belongs to the chromate ion transporter (CHR) (TC 2.A.51) family.</text>
</comment>
<evidence type="ECO:0000256" key="2">
    <source>
        <dbReference type="ARBA" id="ARBA00005262"/>
    </source>
</evidence>
<keyword evidence="9" id="KW-1185">Reference proteome</keyword>
<dbReference type="RefSeq" id="WP_278278018.1">
    <property type="nucleotide sequence ID" value="NZ_FNID01000051.1"/>
</dbReference>
<dbReference type="STRING" id="258515.SAMN05192585_15110"/>
<evidence type="ECO:0000256" key="3">
    <source>
        <dbReference type="ARBA" id="ARBA00022475"/>
    </source>
</evidence>
<dbReference type="GO" id="GO:0005886">
    <property type="term" value="C:plasma membrane"/>
    <property type="evidence" value="ECO:0007669"/>
    <property type="project" value="UniProtKB-SubCell"/>
</dbReference>
<dbReference type="Proteomes" id="UP000199182">
    <property type="component" value="Unassembled WGS sequence"/>
</dbReference>
<evidence type="ECO:0000313" key="9">
    <source>
        <dbReference type="Proteomes" id="UP000199182"/>
    </source>
</evidence>
<evidence type="ECO:0000256" key="6">
    <source>
        <dbReference type="ARBA" id="ARBA00023136"/>
    </source>
</evidence>
<dbReference type="Pfam" id="PF02417">
    <property type="entry name" value="Chromate_transp"/>
    <property type="match status" value="1"/>
</dbReference>
<protein>
    <submittedName>
        <fullName evidence="8">Chromate transporter</fullName>
    </submittedName>
</protein>
<reference evidence="8 9" key="1">
    <citation type="submission" date="2016-10" db="EMBL/GenBank/DDBJ databases">
        <authorList>
            <person name="de Groot N.N."/>
        </authorList>
    </citation>
    <scope>NUCLEOTIDE SEQUENCE [LARGE SCALE GENOMIC DNA]</scope>
    <source>
        <strain evidence="8 9">CGMCC 1.5012</strain>
    </source>
</reference>
<feature type="transmembrane region" description="Helical" evidence="7">
    <location>
        <begin position="77"/>
        <end position="99"/>
    </location>
</feature>
<dbReference type="EMBL" id="FNID01000051">
    <property type="protein sequence ID" value="SDO06600.1"/>
    <property type="molecule type" value="Genomic_DNA"/>
</dbReference>
<feature type="transmembrane region" description="Helical" evidence="7">
    <location>
        <begin position="7"/>
        <end position="29"/>
    </location>
</feature>
<dbReference type="AlphaFoldDB" id="A0A1H0GI83"/>
<dbReference type="InterPro" id="IPR003370">
    <property type="entry name" value="Chromate_transpt"/>
</dbReference>
<evidence type="ECO:0000256" key="5">
    <source>
        <dbReference type="ARBA" id="ARBA00022989"/>
    </source>
</evidence>
<dbReference type="PANTHER" id="PTHR43663:SF1">
    <property type="entry name" value="CHROMATE TRANSPORTER"/>
    <property type="match status" value="1"/>
</dbReference>
<keyword evidence="6 7" id="KW-0472">Membrane</keyword>
<evidence type="ECO:0000256" key="4">
    <source>
        <dbReference type="ARBA" id="ARBA00022692"/>
    </source>
</evidence>
<keyword evidence="3" id="KW-1003">Cell membrane</keyword>
<proteinExistence type="inferred from homology"/>